<gene>
    <name evidence="2" type="ORF">BCR33DRAFT_807625</name>
</gene>
<evidence type="ECO:0000313" key="3">
    <source>
        <dbReference type="Proteomes" id="UP000193642"/>
    </source>
</evidence>
<proteinExistence type="predicted"/>
<accession>A0A1Y2CJW0</accession>
<name>A0A1Y2CJW0_9FUNG</name>
<organism evidence="2 3">
    <name type="scientific">Rhizoclosmatium globosum</name>
    <dbReference type="NCBI Taxonomy" id="329046"/>
    <lineage>
        <taxon>Eukaryota</taxon>
        <taxon>Fungi</taxon>
        <taxon>Fungi incertae sedis</taxon>
        <taxon>Chytridiomycota</taxon>
        <taxon>Chytridiomycota incertae sedis</taxon>
        <taxon>Chytridiomycetes</taxon>
        <taxon>Chytridiales</taxon>
        <taxon>Chytriomycetaceae</taxon>
        <taxon>Rhizoclosmatium</taxon>
    </lineage>
</organism>
<reference evidence="2 3" key="1">
    <citation type="submission" date="2016-07" db="EMBL/GenBank/DDBJ databases">
        <title>Pervasive Adenine N6-methylation of Active Genes in Fungi.</title>
        <authorList>
            <consortium name="DOE Joint Genome Institute"/>
            <person name="Mondo S.J."/>
            <person name="Dannebaum R.O."/>
            <person name="Kuo R.C."/>
            <person name="Labutti K."/>
            <person name="Haridas S."/>
            <person name="Kuo A."/>
            <person name="Salamov A."/>
            <person name="Ahrendt S.R."/>
            <person name="Lipzen A."/>
            <person name="Sullivan W."/>
            <person name="Andreopoulos W.B."/>
            <person name="Clum A."/>
            <person name="Lindquist E."/>
            <person name="Daum C."/>
            <person name="Ramamoorthy G.K."/>
            <person name="Gryganskyi A."/>
            <person name="Culley D."/>
            <person name="Magnuson J.K."/>
            <person name="James T.Y."/>
            <person name="O'Malley M.A."/>
            <person name="Stajich J.E."/>
            <person name="Spatafora J.W."/>
            <person name="Visel A."/>
            <person name="Grigoriev I.V."/>
        </authorList>
    </citation>
    <scope>NUCLEOTIDE SEQUENCE [LARGE SCALE GENOMIC DNA]</scope>
    <source>
        <strain evidence="2 3">JEL800</strain>
    </source>
</reference>
<feature type="compositionally biased region" description="Polar residues" evidence="1">
    <location>
        <begin position="68"/>
        <end position="85"/>
    </location>
</feature>
<protein>
    <submittedName>
        <fullName evidence="2">Uncharacterized protein</fullName>
    </submittedName>
</protein>
<evidence type="ECO:0000256" key="1">
    <source>
        <dbReference type="SAM" id="MobiDB-lite"/>
    </source>
</evidence>
<dbReference type="Proteomes" id="UP000193642">
    <property type="component" value="Unassembled WGS sequence"/>
</dbReference>
<dbReference type="AlphaFoldDB" id="A0A1Y2CJW0"/>
<comment type="caution">
    <text evidence="2">The sequence shown here is derived from an EMBL/GenBank/DDBJ whole genome shotgun (WGS) entry which is preliminary data.</text>
</comment>
<sequence length="105" mass="11970">MPLQQDDMDSKMKDIMIALKTTGGAELAVEIKKAISEKLNNYANFMHGSCKKEIRNFEGRRKRFRVQGSRTDSRTSPNCTSPRSTSKTRKRQTFNKAQNQLCGII</sequence>
<feature type="region of interest" description="Disordered" evidence="1">
    <location>
        <begin position="61"/>
        <end position="95"/>
    </location>
</feature>
<dbReference type="EMBL" id="MCGO01000014">
    <property type="protein sequence ID" value="ORY47293.1"/>
    <property type="molecule type" value="Genomic_DNA"/>
</dbReference>
<keyword evidence="3" id="KW-1185">Reference proteome</keyword>
<evidence type="ECO:0000313" key="2">
    <source>
        <dbReference type="EMBL" id="ORY47293.1"/>
    </source>
</evidence>